<keyword evidence="1" id="KW-0406">Ion transport</keyword>
<feature type="compositionally biased region" description="Basic and acidic residues" evidence="2">
    <location>
        <begin position="86"/>
        <end position="106"/>
    </location>
</feature>
<gene>
    <name evidence="3" type="ORF">IFM89_020561</name>
</gene>
<dbReference type="OrthoDB" id="270171at2759"/>
<evidence type="ECO:0000256" key="1">
    <source>
        <dbReference type="ARBA" id="ARBA00022781"/>
    </source>
</evidence>
<accession>A0A835IFB7</accession>
<feature type="compositionally biased region" description="Polar residues" evidence="2">
    <location>
        <begin position="72"/>
        <end position="84"/>
    </location>
</feature>
<dbReference type="InterPro" id="IPR001469">
    <property type="entry name" value="ATP_synth_F1_dsu/esu"/>
</dbReference>
<proteinExistence type="predicted"/>
<dbReference type="GO" id="GO:0045259">
    <property type="term" value="C:proton-transporting ATP synthase complex"/>
    <property type="evidence" value="ECO:0007669"/>
    <property type="project" value="InterPro"/>
</dbReference>
<dbReference type="Gene3D" id="1.20.5.440">
    <property type="entry name" value="ATP synthase delta/epsilon subunit, C-terminal domain"/>
    <property type="match status" value="1"/>
</dbReference>
<sequence length="189" mass="21379">MIKDKRINKEQEVDPCFYDRKRLAKFGEDQRKGKHCTKGLKLHCSLHSIAAKRGEKISDSAFGYNKQRKRNLSPSKRQSSLVRNTTKHDNHTGKSRKVYDGNEKNGNEQANKSHLMFDKNAKEGSTVCLKQRAELVPLDQIDTSQVQKGLAEFNQKLSSASTDLEKAEAQIGVDVWVHSTLHYQASGSH</sequence>
<dbReference type="PANTHER" id="PTHR13822">
    <property type="entry name" value="ATP SYNTHASE DELTA/EPSILON CHAIN"/>
    <property type="match status" value="1"/>
</dbReference>
<protein>
    <submittedName>
        <fullName evidence="3">Uncharacterized protein</fullName>
    </submittedName>
</protein>
<keyword evidence="4" id="KW-1185">Reference proteome</keyword>
<evidence type="ECO:0000256" key="2">
    <source>
        <dbReference type="SAM" id="MobiDB-lite"/>
    </source>
</evidence>
<feature type="non-terminal residue" evidence="3">
    <location>
        <position position="189"/>
    </location>
</feature>
<dbReference type="EMBL" id="JADFTS010000003">
    <property type="protein sequence ID" value="KAF9614728.1"/>
    <property type="molecule type" value="Genomic_DNA"/>
</dbReference>
<dbReference type="PANTHER" id="PTHR13822:SF7">
    <property type="entry name" value="ATP SYNTHASE SUBUNIT DELTA, MITOCHONDRIAL"/>
    <property type="match status" value="1"/>
</dbReference>
<dbReference type="AlphaFoldDB" id="A0A835IFB7"/>
<organism evidence="3 4">
    <name type="scientific">Coptis chinensis</name>
    <dbReference type="NCBI Taxonomy" id="261450"/>
    <lineage>
        <taxon>Eukaryota</taxon>
        <taxon>Viridiplantae</taxon>
        <taxon>Streptophyta</taxon>
        <taxon>Embryophyta</taxon>
        <taxon>Tracheophyta</taxon>
        <taxon>Spermatophyta</taxon>
        <taxon>Magnoliopsida</taxon>
        <taxon>Ranunculales</taxon>
        <taxon>Ranunculaceae</taxon>
        <taxon>Coptidoideae</taxon>
        <taxon>Coptis</taxon>
    </lineage>
</organism>
<evidence type="ECO:0000313" key="3">
    <source>
        <dbReference type="EMBL" id="KAF9614728.1"/>
    </source>
</evidence>
<reference evidence="3 4" key="1">
    <citation type="submission" date="2020-10" db="EMBL/GenBank/DDBJ databases">
        <title>The Coptis chinensis genome and diversification of protoberbering-type alkaloids.</title>
        <authorList>
            <person name="Wang B."/>
            <person name="Shu S."/>
            <person name="Song C."/>
            <person name="Liu Y."/>
        </authorList>
    </citation>
    <scope>NUCLEOTIDE SEQUENCE [LARGE SCALE GENOMIC DNA]</scope>
    <source>
        <strain evidence="3">HL-2020</strain>
        <tissue evidence="3">Leaf</tissue>
    </source>
</reference>
<dbReference type="GO" id="GO:0046933">
    <property type="term" value="F:proton-transporting ATP synthase activity, rotational mechanism"/>
    <property type="evidence" value="ECO:0007669"/>
    <property type="project" value="InterPro"/>
</dbReference>
<name>A0A835IFB7_9MAGN</name>
<feature type="region of interest" description="Disordered" evidence="2">
    <location>
        <begin position="57"/>
        <end position="113"/>
    </location>
</feature>
<keyword evidence="1" id="KW-0813">Transport</keyword>
<keyword evidence="1" id="KW-0375">Hydrogen ion transport</keyword>
<comment type="caution">
    <text evidence="3">The sequence shown here is derived from an EMBL/GenBank/DDBJ whole genome shotgun (WGS) entry which is preliminary data.</text>
</comment>
<dbReference type="Proteomes" id="UP000631114">
    <property type="component" value="Unassembled WGS sequence"/>
</dbReference>
<evidence type="ECO:0000313" key="4">
    <source>
        <dbReference type="Proteomes" id="UP000631114"/>
    </source>
</evidence>